<evidence type="ECO:0000313" key="2">
    <source>
        <dbReference type="Proteomes" id="UP000518752"/>
    </source>
</evidence>
<accession>A0A8H5M516</accession>
<proteinExistence type="predicted"/>
<gene>
    <name evidence="1" type="ORF">D9757_009408</name>
</gene>
<organism evidence="1 2">
    <name type="scientific">Collybiopsis confluens</name>
    <dbReference type="NCBI Taxonomy" id="2823264"/>
    <lineage>
        <taxon>Eukaryota</taxon>
        <taxon>Fungi</taxon>
        <taxon>Dikarya</taxon>
        <taxon>Basidiomycota</taxon>
        <taxon>Agaricomycotina</taxon>
        <taxon>Agaricomycetes</taxon>
        <taxon>Agaricomycetidae</taxon>
        <taxon>Agaricales</taxon>
        <taxon>Marasmiineae</taxon>
        <taxon>Omphalotaceae</taxon>
        <taxon>Collybiopsis</taxon>
    </lineage>
</organism>
<protein>
    <submittedName>
        <fullName evidence="1">Uncharacterized protein</fullName>
    </submittedName>
</protein>
<keyword evidence="2" id="KW-1185">Reference proteome</keyword>
<dbReference type="Proteomes" id="UP000518752">
    <property type="component" value="Unassembled WGS sequence"/>
</dbReference>
<comment type="caution">
    <text evidence="1">The sequence shown here is derived from an EMBL/GenBank/DDBJ whole genome shotgun (WGS) entry which is preliminary data.</text>
</comment>
<sequence>MQQTLTLEGVVEDVDAFSTLGVLVRALIGARDQDHVTTNHDLVPIFAVYILNVIAVSCHLTSSWLTMFGTPVPYLSLYGTENTSRMCILLEFGRTYPCDGDSEPAQTRPGRVQWLDIKYLCLVCIHENLILTRAEGVKDILTPSITLDSFHHS</sequence>
<dbReference type="EMBL" id="JAACJN010000061">
    <property type="protein sequence ID" value="KAF5381158.1"/>
    <property type="molecule type" value="Genomic_DNA"/>
</dbReference>
<name>A0A8H5M516_9AGAR</name>
<dbReference type="AlphaFoldDB" id="A0A8H5M516"/>
<reference evidence="1 2" key="1">
    <citation type="journal article" date="2020" name="ISME J.">
        <title>Uncovering the hidden diversity of litter-decomposition mechanisms in mushroom-forming fungi.</title>
        <authorList>
            <person name="Floudas D."/>
            <person name="Bentzer J."/>
            <person name="Ahren D."/>
            <person name="Johansson T."/>
            <person name="Persson P."/>
            <person name="Tunlid A."/>
        </authorList>
    </citation>
    <scope>NUCLEOTIDE SEQUENCE [LARGE SCALE GENOMIC DNA]</scope>
    <source>
        <strain evidence="1 2">CBS 406.79</strain>
    </source>
</reference>
<evidence type="ECO:0000313" key="1">
    <source>
        <dbReference type="EMBL" id="KAF5381158.1"/>
    </source>
</evidence>